<dbReference type="GO" id="GO:0009073">
    <property type="term" value="P:aromatic amino acid family biosynthetic process"/>
    <property type="evidence" value="ECO:0007669"/>
    <property type="project" value="UniProtKB-KW"/>
</dbReference>
<evidence type="ECO:0000256" key="11">
    <source>
        <dbReference type="HAMAP-Rule" id="MF_00109"/>
    </source>
</evidence>
<keyword evidence="8 11" id="KW-0067">ATP-binding</keyword>
<evidence type="ECO:0000256" key="5">
    <source>
        <dbReference type="ARBA" id="ARBA00022679"/>
    </source>
</evidence>
<dbReference type="PROSITE" id="PS01128">
    <property type="entry name" value="SHIKIMATE_KINASE"/>
    <property type="match status" value="1"/>
</dbReference>
<dbReference type="InterPro" id="IPR000623">
    <property type="entry name" value="Shikimate_kinase/TSH1"/>
</dbReference>
<dbReference type="SUPFAM" id="SSF52540">
    <property type="entry name" value="P-loop containing nucleoside triphosphate hydrolases"/>
    <property type="match status" value="1"/>
</dbReference>
<name>A0P5B2_9PROT</name>
<comment type="caution">
    <text evidence="11">Lacks conserved residue(s) required for the propagation of feature annotation.</text>
</comment>
<evidence type="ECO:0000256" key="2">
    <source>
        <dbReference type="ARBA" id="ARBA00006997"/>
    </source>
</evidence>
<accession>A0P5B2</accession>
<dbReference type="GO" id="GO:0005524">
    <property type="term" value="F:ATP binding"/>
    <property type="evidence" value="ECO:0007669"/>
    <property type="project" value="UniProtKB-UniRule"/>
</dbReference>
<comment type="subunit">
    <text evidence="11">Monomer.</text>
</comment>
<comment type="subcellular location">
    <subcellularLocation>
        <location evidence="11">Cytoplasm</location>
    </subcellularLocation>
</comment>
<keyword evidence="11" id="KW-0460">Magnesium</keyword>
<dbReference type="PRINTS" id="PR01100">
    <property type="entry name" value="SHIKIMTKNASE"/>
</dbReference>
<dbReference type="PANTHER" id="PTHR21087:SF16">
    <property type="entry name" value="SHIKIMATE KINASE 1, CHLOROPLASTIC"/>
    <property type="match status" value="1"/>
</dbReference>
<evidence type="ECO:0000256" key="6">
    <source>
        <dbReference type="ARBA" id="ARBA00022741"/>
    </source>
</evidence>
<dbReference type="OrthoDB" id="9800332at2"/>
<dbReference type="Pfam" id="PF01202">
    <property type="entry name" value="SKI"/>
    <property type="match status" value="1"/>
</dbReference>
<dbReference type="AlphaFoldDB" id="A0P5B2"/>
<dbReference type="EC" id="2.7.1.71" evidence="3 11"/>
<evidence type="ECO:0000256" key="7">
    <source>
        <dbReference type="ARBA" id="ARBA00022777"/>
    </source>
</evidence>
<proteinExistence type="inferred from homology"/>
<keyword evidence="6 11" id="KW-0547">Nucleotide-binding</keyword>
<dbReference type="GO" id="GO:0005829">
    <property type="term" value="C:cytosol"/>
    <property type="evidence" value="ECO:0007669"/>
    <property type="project" value="TreeGrafter"/>
</dbReference>
<comment type="similarity">
    <text evidence="2 11">Belongs to the shikimate kinase family.</text>
</comment>
<keyword evidence="9 11" id="KW-0057">Aromatic amino acid biosynthesis</keyword>
<dbReference type="UniPathway" id="UPA00053">
    <property type="reaction ID" value="UER00088"/>
</dbReference>
<dbReference type="Gene3D" id="3.40.50.300">
    <property type="entry name" value="P-loop containing nucleotide triphosphate hydrolases"/>
    <property type="match status" value="1"/>
</dbReference>
<dbReference type="HAMAP" id="MF_00109">
    <property type="entry name" value="Shikimate_kinase"/>
    <property type="match status" value="1"/>
</dbReference>
<evidence type="ECO:0000256" key="3">
    <source>
        <dbReference type="ARBA" id="ARBA00012154"/>
    </source>
</evidence>
<feature type="binding site" evidence="11">
    <location>
        <begin position="15"/>
        <end position="20"/>
    </location>
    <ligand>
        <name>ATP</name>
        <dbReference type="ChEBI" id="CHEBI:30616"/>
    </ligand>
</feature>
<reference evidence="12 13" key="1">
    <citation type="submission" date="2006-11" db="EMBL/GenBank/DDBJ databases">
        <authorList>
            <person name="Giovannoni S."/>
            <person name="Vergin K."/>
            <person name="Ferriera S."/>
            <person name="Johnson J."/>
            <person name="Kravitz S."/>
            <person name="Beeson K."/>
            <person name="Sutton G."/>
            <person name="Rogers Y.-H."/>
            <person name="Friedman R."/>
            <person name="Frazier M."/>
            <person name="Venter J.C."/>
        </authorList>
    </citation>
    <scope>NUCLEOTIDE SEQUENCE [LARGE SCALE GENOMIC DNA]</scope>
    <source>
        <strain evidence="12 13">HTCC2181</strain>
    </source>
</reference>
<feature type="binding site" evidence="11">
    <location>
        <position position="37"/>
    </location>
    <ligand>
        <name>substrate</name>
    </ligand>
</feature>
<evidence type="ECO:0000256" key="10">
    <source>
        <dbReference type="ARBA" id="ARBA00048567"/>
    </source>
</evidence>
<comment type="function">
    <text evidence="11">Catalyzes the specific phosphorylation of the 3-hydroxyl group of shikimic acid using ATP as a cosubstrate.</text>
</comment>
<feature type="binding site" evidence="11">
    <location>
        <position position="61"/>
    </location>
    <ligand>
        <name>substrate</name>
    </ligand>
</feature>
<keyword evidence="7 11" id="KW-0418">Kinase</keyword>
<dbReference type="GO" id="GO:0008652">
    <property type="term" value="P:amino acid biosynthetic process"/>
    <property type="evidence" value="ECO:0007669"/>
    <property type="project" value="UniProtKB-KW"/>
</dbReference>
<dbReference type="GO" id="GO:0009423">
    <property type="term" value="P:chorismate biosynthetic process"/>
    <property type="evidence" value="ECO:0007669"/>
    <property type="project" value="UniProtKB-UniRule"/>
</dbReference>
<dbReference type="CDD" id="cd00464">
    <property type="entry name" value="SK"/>
    <property type="match status" value="1"/>
</dbReference>
<evidence type="ECO:0000256" key="8">
    <source>
        <dbReference type="ARBA" id="ARBA00022840"/>
    </source>
</evidence>
<dbReference type="GO" id="GO:0000287">
    <property type="term" value="F:magnesium ion binding"/>
    <property type="evidence" value="ECO:0007669"/>
    <property type="project" value="UniProtKB-UniRule"/>
</dbReference>
<dbReference type="Proteomes" id="UP000054262">
    <property type="component" value="Unassembled WGS sequence"/>
</dbReference>
<dbReference type="GO" id="GO:0004765">
    <property type="term" value="F:shikimate kinase activity"/>
    <property type="evidence" value="ECO:0007669"/>
    <property type="project" value="UniProtKB-UniRule"/>
</dbReference>
<dbReference type="InterPro" id="IPR023000">
    <property type="entry name" value="Shikimate_kinase_CS"/>
</dbReference>
<feature type="binding site" evidence="11">
    <location>
        <position position="83"/>
    </location>
    <ligand>
        <name>substrate</name>
    </ligand>
</feature>
<dbReference type="EMBL" id="AAUX01000001">
    <property type="protein sequence ID" value="EAV46722.1"/>
    <property type="molecule type" value="Genomic_DNA"/>
</dbReference>
<evidence type="ECO:0000313" key="13">
    <source>
        <dbReference type="Proteomes" id="UP000054262"/>
    </source>
</evidence>
<dbReference type="InterPro" id="IPR031322">
    <property type="entry name" value="Shikimate/glucono_kinase"/>
</dbReference>
<keyword evidence="11" id="KW-0963">Cytoplasm</keyword>
<sequence length="176" mass="19953">MTKNKHKIFLIGLMGSGKTTIGKIVAKKLQLNFMDSDVLIEEKTGVKVPLIFEYEGEEGFRKREASTLIELAIKNDMVLATGGGIVLLEENRKLLVESGWVFYLKAHTDELARRLANDKSRPLLQHVDVKEKLNELLASREALYESCADYIIQTKNKRAVDIADEIITTLRCHEDH</sequence>
<keyword evidence="4 11" id="KW-0028">Amino-acid biosynthesis</keyword>
<comment type="cofactor">
    <cofactor evidence="11">
        <name>Mg(2+)</name>
        <dbReference type="ChEBI" id="CHEBI:18420"/>
    </cofactor>
    <text evidence="11">Binds 1 Mg(2+) ion per subunit.</text>
</comment>
<protein>
    <recommendedName>
        <fullName evidence="3 11">Shikimate kinase</fullName>
        <shortName evidence="11">SK</shortName>
        <ecNumber evidence="3 11">2.7.1.71</ecNumber>
    </recommendedName>
</protein>
<evidence type="ECO:0000313" key="12">
    <source>
        <dbReference type="EMBL" id="EAV46722.1"/>
    </source>
</evidence>
<keyword evidence="5 11" id="KW-0808">Transferase</keyword>
<keyword evidence="13" id="KW-1185">Reference proteome</keyword>
<feature type="binding site" evidence="11">
    <location>
        <position position="121"/>
    </location>
    <ligand>
        <name>ATP</name>
        <dbReference type="ChEBI" id="CHEBI:30616"/>
    </ligand>
</feature>
<feature type="binding site" evidence="11">
    <location>
        <position position="140"/>
    </location>
    <ligand>
        <name>substrate</name>
    </ligand>
</feature>
<feature type="binding site" evidence="11">
    <location>
        <position position="19"/>
    </location>
    <ligand>
        <name>Mg(2+)</name>
        <dbReference type="ChEBI" id="CHEBI:18420"/>
    </ligand>
</feature>
<evidence type="ECO:0000256" key="9">
    <source>
        <dbReference type="ARBA" id="ARBA00023141"/>
    </source>
</evidence>
<comment type="pathway">
    <text evidence="1 11">Metabolic intermediate biosynthesis; chorismate biosynthesis; chorismate from D-erythrose 4-phosphate and phosphoenolpyruvate: step 5/7.</text>
</comment>
<evidence type="ECO:0000256" key="4">
    <source>
        <dbReference type="ARBA" id="ARBA00022605"/>
    </source>
</evidence>
<comment type="catalytic activity">
    <reaction evidence="10 11">
        <text>shikimate + ATP = 3-phosphoshikimate + ADP + H(+)</text>
        <dbReference type="Rhea" id="RHEA:13121"/>
        <dbReference type="ChEBI" id="CHEBI:15378"/>
        <dbReference type="ChEBI" id="CHEBI:30616"/>
        <dbReference type="ChEBI" id="CHEBI:36208"/>
        <dbReference type="ChEBI" id="CHEBI:145989"/>
        <dbReference type="ChEBI" id="CHEBI:456216"/>
        <dbReference type="EC" id="2.7.1.71"/>
    </reaction>
</comment>
<evidence type="ECO:0000256" key="1">
    <source>
        <dbReference type="ARBA" id="ARBA00004842"/>
    </source>
</evidence>
<organism evidence="12 13">
    <name type="scientific">Methylophilales bacterium HTCC2181</name>
    <dbReference type="NCBI Taxonomy" id="383631"/>
    <lineage>
        <taxon>Bacteria</taxon>
        <taxon>Pseudomonadati</taxon>
        <taxon>Pseudomonadota</taxon>
        <taxon>Betaproteobacteria</taxon>
        <taxon>Nitrosomonadales</taxon>
        <taxon>OM43 clade</taxon>
    </lineage>
</organism>
<dbReference type="InterPro" id="IPR027417">
    <property type="entry name" value="P-loop_NTPase"/>
</dbReference>
<keyword evidence="11" id="KW-0479">Metal-binding</keyword>
<dbReference type="PANTHER" id="PTHR21087">
    <property type="entry name" value="SHIKIMATE KINASE"/>
    <property type="match status" value="1"/>
</dbReference>
<gene>
    <name evidence="11" type="primary">aroK</name>
    <name evidence="12" type="ORF">MB2181_01575</name>
</gene>
<comment type="caution">
    <text evidence="12">The sequence shown here is derived from an EMBL/GenBank/DDBJ whole genome shotgun (WGS) entry which is preliminary data.</text>
</comment>